<keyword evidence="3" id="KW-0687">Ribonucleoprotein</keyword>
<reference evidence="5" key="1">
    <citation type="submission" date="2020-12" db="EMBL/GenBank/DDBJ databases">
        <authorList>
            <consortium name="Molecular Ecology Group"/>
        </authorList>
    </citation>
    <scope>NUCLEOTIDE SEQUENCE</scope>
    <source>
        <strain evidence="5">TBG_1078</strain>
    </source>
</reference>
<feature type="domain" description="Small ribosomal subunit protein uS7" evidence="4">
    <location>
        <begin position="134"/>
        <end position="170"/>
    </location>
</feature>
<dbReference type="GO" id="GO:0005840">
    <property type="term" value="C:ribosome"/>
    <property type="evidence" value="ECO:0007669"/>
    <property type="project" value="UniProtKB-KW"/>
</dbReference>
<name>A0A811Z312_NYCPR</name>
<dbReference type="EMBL" id="CAJHUB010000754">
    <property type="protein sequence ID" value="CAD7682672.1"/>
    <property type="molecule type" value="Genomic_DNA"/>
</dbReference>
<keyword evidence="2" id="KW-0689">Ribosomal protein</keyword>
<dbReference type="PIRSF" id="PIRSF002122">
    <property type="entry name" value="RPS7p_RPS7a_RPS5e_RPS7o"/>
    <property type="match status" value="1"/>
</dbReference>
<dbReference type="Pfam" id="PF00177">
    <property type="entry name" value="Ribosomal_S7"/>
    <property type="match status" value="2"/>
</dbReference>
<evidence type="ECO:0000256" key="2">
    <source>
        <dbReference type="ARBA" id="ARBA00022980"/>
    </source>
</evidence>
<dbReference type="AlphaFoldDB" id="A0A811Z312"/>
<comment type="similarity">
    <text evidence="1">Belongs to the universal ribosomal protein uS7 family.</text>
</comment>
<dbReference type="PANTHER" id="PTHR11205">
    <property type="entry name" value="RIBOSOMAL PROTEIN S7"/>
    <property type="match status" value="1"/>
</dbReference>
<dbReference type="GO" id="GO:1990904">
    <property type="term" value="C:ribonucleoprotein complex"/>
    <property type="evidence" value="ECO:0007669"/>
    <property type="project" value="UniProtKB-KW"/>
</dbReference>
<sequence>MLLLHCQELLPTFLNWKYNYQNEKLKKKLLEGANSRTVLIGKRMGGYKDRIVEITHSEKYDKFTNMMMKEGNKVLAKSLMMQTLEAATIQRNTYTIFCQALKNYEPVIGLVPIFRDGHFYQGPMTTEFREKKHWWMLMPEKLSNKLLEAFHRQGPVSKKKLDMHKMAKANHSLVHYC</sequence>
<dbReference type="SUPFAM" id="SSF47973">
    <property type="entry name" value="Ribosomal protein S7"/>
    <property type="match status" value="1"/>
</dbReference>
<evidence type="ECO:0000256" key="3">
    <source>
        <dbReference type="ARBA" id="ARBA00023274"/>
    </source>
</evidence>
<organism evidence="5 6">
    <name type="scientific">Nyctereutes procyonoides</name>
    <name type="common">Raccoon dog</name>
    <name type="synonym">Canis procyonoides</name>
    <dbReference type="NCBI Taxonomy" id="34880"/>
    <lineage>
        <taxon>Eukaryota</taxon>
        <taxon>Metazoa</taxon>
        <taxon>Chordata</taxon>
        <taxon>Craniata</taxon>
        <taxon>Vertebrata</taxon>
        <taxon>Euteleostomi</taxon>
        <taxon>Mammalia</taxon>
        <taxon>Eutheria</taxon>
        <taxon>Laurasiatheria</taxon>
        <taxon>Carnivora</taxon>
        <taxon>Caniformia</taxon>
        <taxon>Canidae</taxon>
        <taxon>Nyctereutes</taxon>
    </lineage>
</organism>
<evidence type="ECO:0000256" key="1">
    <source>
        <dbReference type="ARBA" id="ARBA00007151"/>
    </source>
</evidence>
<evidence type="ECO:0000259" key="4">
    <source>
        <dbReference type="Pfam" id="PF00177"/>
    </source>
</evidence>
<gene>
    <name evidence="5" type="ORF">NYPRO_LOCUS15464</name>
</gene>
<keyword evidence="6" id="KW-1185">Reference proteome</keyword>
<dbReference type="GO" id="GO:0006412">
    <property type="term" value="P:translation"/>
    <property type="evidence" value="ECO:0007669"/>
    <property type="project" value="InterPro"/>
</dbReference>
<protein>
    <submittedName>
        <fullName evidence="5">(raccoon dog) hypothetical protein</fullName>
    </submittedName>
</protein>
<dbReference type="InterPro" id="IPR036823">
    <property type="entry name" value="Ribosomal_uS7_dom_sf"/>
</dbReference>
<evidence type="ECO:0000313" key="6">
    <source>
        <dbReference type="Proteomes" id="UP000645828"/>
    </source>
</evidence>
<evidence type="ECO:0000313" key="5">
    <source>
        <dbReference type="EMBL" id="CAD7682672.1"/>
    </source>
</evidence>
<dbReference type="InterPro" id="IPR000235">
    <property type="entry name" value="Ribosomal_uS7"/>
</dbReference>
<dbReference type="Gene3D" id="1.10.455.10">
    <property type="entry name" value="Ribosomal protein S7 domain"/>
    <property type="match status" value="1"/>
</dbReference>
<dbReference type="InterPro" id="IPR023798">
    <property type="entry name" value="Ribosomal_uS7_dom"/>
</dbReference>
<feature type="domain" description="Small ribosomal subunit protein uS7" evidence="4">
    <location>
        <begin position="56"/>
        <end position="127"/>
    </location>
</feature>
<dbReference type="Proteomes" id="UP000645828">
    <property type="component" value="Unassembled WGS sequence"/>
</dbReference>
<comment type="caution">
    <text evidence="5">The sequence shown here is derived from an EMBL/GenBank/DDBJ whole genome shotgun (WGS) entry which is preliminary data.</text>
</comment>
<proteinExistence type="inferred from homology"/>
<accession>A0A811Z312</accession>